<dbReference type="AlphaFoldDB" id="A0AAJ5BZQ8"/>
<dbReference type="PROSITE" id="PS51352">
    <property type="entry name" value="THIOREDOXIN_2"/>
    <property type="match status" value="1"/>
</dbReference>
<dbReference type="Pfam" id="PF13905">
    <property type="entry name" value="Thioredoxin_8"/>
    <property type="match status" value="1"/>
</dbReference>
<keyword evidence="2" id="KW-0201">Cytochrome c-type biogenesis</keyword>
<dbReference type="InterPro" id="IPR036249">
    <property type="entry name" value="Thioredoxin-like_sf"/>
</dbReference>
<evidence type="ECO:0000256" key="2">
    <source>
        <dbReference type="ARBA" id="ARBA00022748"/>
    </source>
</evidence>
<evidence type="ECO:0000313" key="7">
    <source>
        <dbReference type="EMBL" id="SNV48024.1"/>
    </source>
</evidence>
<feature type="signal peptide" evidence="5">
    <location>
        <begin position="1"/>
        <end position="22"/>
    </location>
</feature>
<dbReference type="GO" id="GO:0017004">
    <property type="term" value="P:cytochrome complex assembly"/>
    <property type="evidence" value="ECO:0007669"/>
    <property type="project" value="UniProtKB-KW"/>
</dbReference>
<evidence type="ECO:0000313" key="8">
    <source>
        <dbReference type="Proteomes" id="UP000215355"/>
    </source>
</evidence>
<dbReference type="InterPro" id="IPR013766">
    <property type="entry name" value="Thioredoxin_domain"/>
</dbReference>
<evidence type="ECO:0000256" key="3">
    <source>
        <dbReference type="ARBA" id="ARBA00023157"/>
    </source>
</evidence>
<feature type="domain" description="Thioredoxin" evidence="6">
    <location>
        <begin position="324"/>
        <end position="479"/>
    </location>
</feature>
<name>A0AAJ5BZQ8_9SPHI</name>
<gene>
    <name evidence="7" type="primary">trxA_3</name>
    <name evidence="7" type="ORF">SAMEA4412673_01470</name>
</gene>
<dbReference type="InterPro" id="IPR050553">
    <property type="entry name" value="Thioredoxin_ResA/DsbE_sf"/>
</dbReference>
<dbReference type="Gene3D" id="3.40.30.10">
    <property type="entry name" value="Glutaredoxin"/>
    <property type="match status" value="1"/>
</dbReference>
<dbReference type="Proteomes" id="UP000215355">
    <property type="component" value="Chromosome 1"/>
</dbReference>
<keyword evidence="3" id="KW-1015">Disulfide bond</keyword>
<accession>A0AAJ5BZQ8</accession>
<dbReference type="RefSeq" id="WP_093095371.1">
    <property type="nucleotide sequence ID" value="NZ_FNGK01000001.1"/>
</dbReference>
<evidence type="ECO:0000256" key="4">
    <source>
        <dbReference type="ARBA" id="ARBA00023284"/>
    </source>
</evidence>
<dbReference type="KEGG" id="smiz:4412673_01470"/>
<comment type="subcellular location">
    <subcellularLocation>
        <location evidence="1">Cell envelope</location>
    </subcellularLocation>
</comment>
<evidence type="ECO:0000256" key="5">
    <source>
        <dbReference type="SAM" id="SignalP"/>
    </source>
</evidence>
<feature type="chain" id="PRO_5042486682" evidence="5">
    <location>
        <begin position="23"/>
        <end position="479"/>
    </location>
</feature>
<proteinExistence type="predicted"/>
<dbReference type="SUPFAM" id="SSF52833">
    <property type="entry name" value="Thioredoxin-like"/>
    <property type="match status" value="1"/>
</dbReference>
<dbReference type="EMBL" id="LT906468">
    <property type="protein sequence ID" value="SNV48024.1"/>
    <property type="molecule type" value="Genomic_DNA"/>
</dbReference>
<sequence>MRPLFLAFILCLFFLPTIQAIAQKKDQVGFSSIQFQLKGNYPKDFDLQSFGKGDALTGERLLKLEKLNDSTYFAKFFNPYLTSYYFILTNKYYSSFIEPNRNDTIEFVFDKDDNFVINYSGDYTNIFQNSDQYADLLKNYFFNQSNIDTWTRKSFDVKNVNELRDYLNERTEKKQAHLNSSTENTNIREIGYGIIEITDILFAFGLKKEMLSDTNPEKRYEFYQAVLQDKAALLDMDLPMSNLVYREILRDSALNLPDLLKIGPTKYQDYLKRIFKNNLGADEKEFYQHLIAMAYLEKMASGNSLTATQQFDVLNYFNNNIYKTSLLRQNELNSSQAVAANIHYLPFLAEKEDVFQDIIAKYKGKVVLVDFWATWCGPCISAFETLKPLKEKYKNNKDVVFLYLTDETSDLNLWHNFTEKLTGEHFYITKAQQKFINDRNNIEAIPHYMLIDRNGEIKHSETTPQDLYKTIDSWIESAL</sequence>
<evidence type="ECO:0000259" key="6">
    <source>
        <dbReference type="PROSITE" id="PS51352"/>
    </source>
</evidence>
<dbReference type="CDD" id="cd02966">
    <property type="entry name" value="TlpA_like_family"/>
    <property type="match status" value="1"/>
</dbReference>
<dbReference type="GO" id="GO:0030313">
    <property type="term" value="C:cell envelope"/>
    <property type="evidence" value="ECO:0007669"/>
    <property type="project" value="UniProtKB-SubCell"/>
</dbReference>
<dbReference type="PANTHER" id="PTHR42852:SF6">
    <property type="entry name" value="THIOL:DISULFIDE INTERCHANGE PROTEIN DSBE"/>
    <property type="match status" value="1"/>
</dbReference>
<keyword evidence="5" id="KW-0732">Signal</keyword>
<protein>
    <submittedName>
        <fullName evidence="7">Thioredoxin</fullName>
    </submittedName>
</protein>
<reference evidence="7 8" key="1">
    <citation type="submission" date="2017-06" db="EMBL/GenBank/DDBJ databases">
        <authorList>
            <consortium name="Pathogen Informatics"/>
        </authorList>
    </citation>
    <scope>NUCLEOTIDE SEQUENCE [LARGE SCALE GENOMIC DNA]</scope>
    <source>
        <strain evidence="7 8">NCTC12149</strain>
    </source>
</reference>
<dbReference type="PANTHER" id="PTHR42852">
    <property type="entry name" value="THIOL:DISULFIDE INTERCHANGE PROTEIN DSBE"/>
    <property type="match status" value="1"/>
</dbReference>
<organism evidence="7 8">
    <name type="scientific">Sphingobacterium mizutaii</name>
    <dbReference type="NCBI Taxonomy" id="1010"/>
    <lineage>
        <taxon>Bacteria</taxon>
        <taxon>Pseudomonadati</taxon>
        <taxon>Bacteroidota</taxon>
        <taxon>Sphingobacteriia</taxon>
        <taxon>Sphingobacteriales</taxon>
        <taxon>Sphingobacteriaceae</taxon>
        <taxon>Sphingobacterium</taxon>
    </lineage>
</organism>
<dbReference type="InterPro" id="IPR012336">
    <property type="entry name" value="Thioredoxin-like_fold"/>
</dbReference>
<evidence type="ECO:0000256" key="1">
    <source>
        <dbReference type="ARBA" id="ARBA00004196"/>
    </source>
</evidence>
<keyword evidence="4" id="KW-0676">Redox-active center</keyword>